<evidence type="ECO:0000256" key="1">
    <source>
        <dbReference type="SAM" id="MobiDB-lite"/>
    </source>
</evidence>
<proteinExistence type="predicted"/>
<dbReference type="InParanoid" id="A0A059CNQ1"/>
<organism evidence="2">
    <name type="scientific">Eucalyptus grandis</name>
    <name type="common">Flooded gum</name>
    <dbReference type="NCBI Taxonomy" id="71139"/>
    <lineage>
        <taxon>Eukaryota</taxon>
        <taxon>Viridiplantae</taxon>
        <taxon>Streptophyta</taxon>
        <taxon>Embryophyta</taxon>
        <taxon>Tracheophyta</taxon>
        <taxon>Spermatophyta</taxon>
        <taxon>Magnoliopsida</taxon>
        <taxon>eudicotyledons</taxon>
        <taxon>Gunneridae</taxon>
        <taxon>Pentapetalae</taxon>
        <taxon>rosids</taxon>
        <taxon>malvids</taxon>
        <taxon>Myrtales</taxon>
        <taxon>Myrtaceae</taxon>
        <taxon>Myrtoideae</taxon>
        <taxon>Eucalypteae</taxon>
        <taxon>Eucalyptus</taxon>
    </lineage>
</organism>
<reference evidence="2" key="1">
    <citation type="submission" date="2013-07" db="EMBL/GenBank/DDBJ databases">
        <title>The genome of Eucalyptus grandis.</title>
        <authorList>
            <person name="Schmutz J."/>
            <person name="Hayes R."/>
            <person name="Myburg A."/>
            <person name="Tuskan G."/>
            <person name="Grattapaglia D."/>
            <person name="Rokhsar D.S."/>
        </authorList>
    </citation>
    <scope>NUCLEOTIDE SEQUENCE</scope>
    <source>
        <tissue evidence="2">Leaf extractions</tissue>
    </source>
</reference>
<evidence type="ECO:0000313" key="2">
    <source>
        <dbReference type="EMBL" id="KCW79972.1"/>
    </source>
</evidence>
<dbReference type="OMA" id="RSTENWH"/>
<dbReference type="AlphaFoldDB" id="A0A059CNQ1"/>
<feature type="compositionally biased region" description="Basic and acidic residues" evidence="1">
    <location>
        <begin position="1"/>
        <end position="26"/>
    </location>
</feature>
<protein>
    <submittedName>
        <fullName evidence="2">Uncharacterized protein</fullName>
    </submittedName>
</protein>
<dbReference type="PANTHER" id="PTHR34198:SF21">
    <property type="entry name" value="PROTEIN, PUTATIVE-RELATED"/>
    <property type="match status" value="1"/>
</dbReference>
<accession>A0A059CNQ1</accession>
<feature type="region of interest" description="Disordered" evidence="1">
    <location>
        <begin position="1"/>
        <end position="36"/>
    </location>
</feature>
<name>A0A059CNQ1_EUCGR</name>
<dbReference type="Gramene" id="KCW79972">
    <property type="protein sequence ID" value="KCW79972"/>
    <property type="gene ID" value="EUGRSUZ_C01299"/>
</dbReference>
<dbReference type="STRING" id="71139.A0A059CNQ1"/>
<sequence length="181" mass="19019">MQEKPPRNEKEREENPVKFIPLKEHSFLSPSPSPSLPSLSLDFSAAVMATSLFPSGTLAVKAAASSSGERNPGPAGRRTASSSSSNNNSWLAPIFGFSADPGYIDSAGGGKVAYPRKAGLEDSGSSLSAAGRPRPDPIRFTAEKARLLRLMTSDAASLHDAMYHSAIASRLASDFGNPTDL</sequence>
<dbReference type="EMBL" id="KK198755">
    <property type="protein sequence ID" value="KCW79972.1"/>
    <property type="molecule type" value="Genomic_DNA"/>
</dbReference>
<feature type="region of interest" description="Disordered" evidence="1">
    <location>
        <begin position="59"/>
        <end position="88"/>
    </location>
</feature>
<gene>
    <name evidence="2" type="ORF">EUGRSUZ_C01299</name>
</gene>
<dbReference type="PANTHER" id="PTHR34198">
    <property type="entry name" value="OS01G0175100 PROTEIN"/>
    <property type="match status" value="1"/>
</dbReference>